<protein>
    <recommendedName>
        <fullName evidence="1">7TM-DISM receptor extracellular domain-containing protein</fullName>
    </recommendedName>
</protein>
<organism evidence="2 3">
    <name type="scientific">Candidatus Reidiella endopervernicosa</name>
    <dbReference type="NCBI Taxonomy" id="2738883"/>
    <lineage>
        <taxon>Bacteria</taxon>
        <taxon>Pseudomonadati</taxon>
        <taxon>Pseudomonadota</taxon>
        <taxon>Gammaproteobacteria</taxon>
        <taxon>Candidatus Reidiella</taxon>
    </lineage>
</organism>
<dbReference type="RefSeq" id="WP_174673444.1">
    <property type="nucleotide sequence ID" value="NZ_CP054491.1"/>
</dbReference>
<accession>A0A6N0HYF2</accession>
<dbReference type="EMBL" id="CP054491">
    <property type="protein sequence ID" value="QKQ27373.1"/>
    <property type="molecule type" value="Genomic_DNA"/>
</dbReference>
<dbReference type="Pfam" id="PF07696">
    <property type="entry name" value="7TMR-DISMED2"/>
    <property type="match status" value="1"/>
</dbReference>
<sequence>MAPACPPPTICAGICRFLPESIDLTQPLQGERAAPYVTYYEDTTRQLGFEALLKRQDRGNTVALTHGYSNRGMSSSALWMEFSASNPTDQLKSWLVEATYSHIDFIDVYLVAEDETVEHLKLGDRRPFSNRPIAAETFVIPIDTPAHSSSRVLIRMAYQDIGLLDSNLQLWSPEVTPPTLSRTD</sequence>
<dbReference type="KEGG" id="rev:HUE57_14610"/>
<gene>
    <name evidence="2" type="ORF">HUE57_14610</name>
</gene>
<dbReference type="Proteomes" id="UP000509658">
    <property type="component" value="Chromosome"/>
</dbReference>
<name>A0A6N0HYF2_9GAMM</name>
<reference evidence="2 3" key="1">
    <citation type="submission" date="2020-05" db="EMBL/GenBank/DDBJ databases">
        <title>Horizontal transmission and recombination maintain forever young bacterial symbiont genomes.</title>
        <authorList>
            <person name="Russell S.L."/>
            <person name="Pepper-Tunick E."/>
            <person name="Svedberg J."/>
            <person name="Byrne A."/>
            <person name="Ruelas Castillo J."/>
            <person name="Vollmers C."/>
            <person name="Beinart R.A."/>
            <person name="Corbett-Detig R."/>
        </authorList>
    </citation>
    <scope>NUCLEOTIDE SEQUENCE [LARGE SCALE GENOMIC DNA]</scope>
    <source>
        <strain evidence="2">Santa_Monica_outfall</strain>
    </source>
</reference>
<evidence type="ECO:0000313" key="3">
    <source>
        <dbReference type="Proteomes" id="UP000509658"/>
    </source>
</evidence>
<dbReference type="Gene3D" id="2.60.40.2380">
    <property type="match status" value="1"/>
</dbReference>
<proteinExistence type="predicted"/>
<evidence type="ECO:0000259" key="1">
    <source>
        <dbReference type="Pfam" id="PF07696"/>
    </source>
</evidence>
<dbReference type="AlphaFoldDB" id="A0A6N0HYF2"/>
<feature type="domain" description="7TM-DISM receptor extracellular" evidence="1">
    <location>
        <begin position="35"/>
        <end position="171"/>
    </location>
</feature>
<evidence type="ECO:0000313" key="2">
    <source>
        <dbReference type="EMBL" id="QKQ27373.1"/>
    </source>
</evidence>
<dbReference type="InterPro" id="IPR011622">
    <property type="entry name" value="7TMR_DISM_rcpt_extracell_dom2"/>
</dbReference>
<keyword evidence="3" id="KW-1185">Reference proteome</keyword>